<feature type="region of interest" description="Disordered" evidence="3">
    <location>
        <begin position="66"/>
        <end position="91"/>
    </location>
</feature>
<feature type="domain" description="DUF7751" evidence="5">
    <location>
        <begin position="582"/>
        <end position="635"/>
    </location>
</feature>
<accession>A0A8T0TII1</accession>
<proteinExistence type="predicted"/>
<gene>
    <name evidence="6" type="ORF">PVAP13_4KG171400</name>
</gene>
<evidence type="ECO:0000313" key="7">
    <source>
        <dbReference type="Proteomes" id="UP000823388"/>
    </source>
</evidence>
<dbReference type="Proteomes" id="UP000823388">
    <property type="component" value="Chromosome 4K"/>
</dbReference>
<dbReference type="AlphaFoldDB" id="A0A8T0TII1"/>
<dbReference type="PANTHER" id="PTHR45644:SF77">
    <property type="entry name" value="OS06G0225900 PROTEIN"/>
    <property type="match status" value="1"/>
</dbReference>
<keyword evidence="1" id="KW-0547">Nucleotide-binding</keyword>
<evidence type="ECO:0000256" key="3">
    <source>
        <dbReference type="SAM" id="MobiDB-lite"/>
    </source>
</evidence>
<organism evidence="6 7">
    <name type="scientific">Panicum virgatum</name>
    <name type="common">Blackwell switchgrass</name>
    <dbReference type="NCBI Taxonomy" id="38727"/>
    <lineage>
        <taxon>Eukaryota</taxon>
        <taxon>Viridiplantae</taxon>
        <taxon>Streptophyta</taxon>
        <taxon>Embryophyta</taxon>
        <taxon>Tracheophyta</taxon>
        <taxon>Spermatophyta</taxon>
        <taxon>Magnoliopsida</taxon>
        <taxon>Liliopsida</taxon>
        <taxon>Poales</taxon>
        <taxon>Poaceae</taxon>
        <taxon>PACMAD clade</taxon>
        <taxon>Panicoideae</taxon>
        <taxon>Panicodae</taxon>
        <taxon>Paniceae</taxon>
        <taxon>Panicinae</taxon>
        <taxon>Panicum</taxon>
        <taxon>Panicum sect. Hiantes</taxon>
    </lineage>
</organism>
<reference evidence="6" key="1">
    <citation type="submission" date="2020-05" db="EMBL/GenBank/DDBJ databases">
        <title>WGS assembly of Panicum virgatum.</title>
        <authorList>
            <person name="Lovell J.T."/>
            <person name="Jenkins J."/>
            <person name="Shu S."/>
            <person name="Juenger T.E."/>
            <person name="Schmutz J."/>
        </authorList>
    </citation>
    <scope>NUCLEOTIDE SEQUENCE</scope>
    <source>
        <strain evidence="6">AP13</strain>
    </source>
</reference>
<dbReference type="PANTHER" id="PTHR45644">
    <property type="entry name" value="AAA ATPASE, PUTATIVE (AFU_ORTHOLOGUE AFUA_2G12920)-RELATED-RELATED"/>
    <property type="match status" value="1"/>
</dbReference>
<dbReference type="InterPro" id="IPR051701">
    <property type="entry name" value="Mito_OM_Translocase_MSP1"/>
</dbReference>
<dbReference type="Pfam" id="PF24933">
    <property type="entry name" value="DUF7751"/>
    <property type="match status" value="1"/>
</dbReference>
<feature type="region of interest" description="Disordered" evidence="3">
    <location>
        <begin position="289"/>
        <end position="314"/>
    </location>
</feature>
<sequence length="737" mass="81502">MHRAMRLRCLLRPPVWRGPAANPAAASSGGGGALVRRLGAPPRPCGEKRRLCRFYSSKEEGVGSAAAGAAAGSGGSGSSSSSEQEHALLGERDQQEWLSGERFRIGCKRRESPFLTRRDRFRNQFLSRVVPWDKTGVSWNSFPYYVDQNARQLLSECVASHLRHKDVALEYGSGLQSSSGRILLQSLPGTQLYRERFVRALASELRASLLVLDSSVLAPYDCGEDCSESEEEDNHAESEDEGSESEEDGEGDEESGQSDDDDSIKSVADLKKLVPCTLEEFAKKVVGIQESSSAAESSSTAESSEEEKRSLQKGDRVKYIGASVVVEADNRIILGKVPTQDGSKNAYTFISGRTLSNGQRGEVYEINGDQVAVIFDPPEEKVADGNKDEADKVQNAKPAVYWVDTQDIERDHDTQAEDWHIALEALCEVLPSLQPAIVYFPDSSQWLSRAVPRSNRREFVDKVEEMFDQLTGPLVLICGQSITEASTAAPKDKEPRTLLIHNLARLSPLSSSLKRLVRDLKGQKPSRSSDITKLFKNRLFIPLPKDDEQLRVFSNQIEEDKKIILSRHNLVELHKVLEEHELSCEDLLHVKSEGVALTKQRAEMVVGWARSHYLSSTVNPSIKGDRLIIPCENLESDFRFDELANVTEGYSGSDLKNLCIAAAYRPVHELLEQESKGDTGSTKTSLRALKLDDFVQAKSKVSPSVAFDATSMNELRKWNEQYGEGGSRSKSPFGFGS</sequence>
<dbReference type="Gene3D" id="1.10.8.60">
    <property type="match status" value="1"/>
</dbReference>
<dbReference type="InterPro" id="IPR056653">
    <property type="entry name" value="DUF7751"/>
</dbReference>
<dbReference type="Pfam" id="PF17862">
    <property type="entry name" value="AAA_lid_3"/>
    <property type="match status" value="1"/>
</dbReference>
<name>A0A8T0TII1_PANVG</name>
<evidence type="ECO:0000256" key="1">
    <source>
        <dbReference type="ARBA" id="ARBA00022741"/>
    </source>
</evidence>
<dbReference type="GO" id="GO:0005741">
    <property type="term" value="C:mitochondrial outer membrane"/>
    <property type="evidence" value="ECO:0007669"/>
    <property type="project" value="TreeGrafter"/>
</dbReference>
<evidence type="ECO:0000313" key="6">
    <source>
        <dbReference type="EMBL" id="KAG2610670.1"/>
    </source>
</evidence>
<evidence type="ECO:0000256" key="2">
    <source>
        <dbReference type="ARBA" id="ARBA00022840"/>
    </source>
</evidence>
<keyword evidence="2" id="KW-0067">ATP-binding</keyword>
<dbReference type="GO" id="GO:0005524">
    <property type="term" value="F:ATP binding"/>
    <property type="evidence" value="ECO:0007669"/>
    <property type="project" value="UniProtKB-KW"/>
</dbReference>
<comment type="caution">
    <text evidence="6">The sequence shown here is derived from an EMBL/GenBank/DDBJ whole genome shotgun (WGS) entry which is preliminary data.</text>
</comment>
<evidence type="ECO:0000259" key="5">
    <source>
        <dbReference type="Pfam" id="PF24933"/>
    </source>
</evidence>
<dbReference type="EMBL" id="CM029043">
    <property type="protein sequence ID" value="KAG2610670.1"/>
    <property type="molecule type" value="Genomic_DNA"/>
</dbReference>
<feature type="compositionally biased region" description="Acidic residues" evidence="3">
    <location>
        <begin position="222"/>
        <end position="262"/>
    </location>
</feature>
<feature type="compositionally biased region" description="Low complexity" evidence="3">
    <location>
        <begin position="290"/>
        <end position="302"/>
    </location>
</feature>
<feature type="region of interest" description="Disordered" evidence="3">
    <location>
        <begin position="222"/>
        <end position="263"/>
    </location>
</feature>
<dbReference type="InterPro" id="IPR041569">
    <property type="entry name" value="AAA_lid_3"/>
</dbReference>
<evidence type="ECO:0000259" key="4">
    <source>
        <dbReference type="Pfam" id="PF17862"/>
    </source>
</evidence>
<protein>
    <submittedName>
        <fullName evidence="6">Uncharacterized protein</fullName>
    </submittedName>
</protein>
<keyword evidence="7" id="KW-1185">Reference proteome</keyword>
<feature type="domain" description="AAA ATPase AAA+ lid" evidence="4">
    <location>
        <begin position="637"/>
        <end position="674"/>
    </location>
</feature>